<dbReference type="Pfam" id="PF00078">
    <property type="entry name" value="RVT_1"/>
    <property type="match status" value="1"/>
</dbReference>
<dbReference type="PROSITE" id="PS50878">
    <property type="entry name" value="RT_POL"/>
    <property type="match status" value="1"/>
</dbReference>
<evidence type="ECO:0000313" key="4">
    <source>
        <dbReference type="Proteomes" id="UP000225706"/>
    </source>
</evidence>
<dbReference type="PANTHER" id="PTHR33050">
    <property type="entry name" value="REVERSE TRANSCRIPTASE DOMAIN-CONTAINING PROTEIN"/>
    <property type="match status" value="1"/>
</dbReference>
<keyword evidence="4" id="KW-1185">Reference proteome</keyword>
<dbReference type="Gene3D" id="3.30.70.270">
    <property type="match status" value="1"/>
</dbReference>
<feature type="compositionally biased region" description="Polar residues" evidence="1">
    <location>
        <begin position="32"/>
        <end position="42"/>
    </location>
</feature>
<sequence length="600" mass="65798">MASAAGKRQVKAPSLPTGFVYDLPSLNRPPHSASSARTSLQVDLSPPRVSPTSMPENSQDLELLKLQIEKQRLEIQVLELEAQAKARSLSSPSSGKPAAIPSLDTVRSGHNAVSSVSALPSGQLSLSSACSYAAVVRHILCSKSSNSNAFGPRVPVPSKLNIPSWKSALDKYHDSVVADFLAFGWPINYRSSFLPTPSKSNHSSAVRFPDAIDSFIAAEISHGATAGPFHRNPFPTLLRTSPLKTVPKDDCKRRVVLDLSFPPGVSVNDGIPKDSFLDEPFHLSLPRSADFADLIIAKGPGCFLFKKDLKRAYRQIPVDPKDYIFLGYQWNELLYFDMVLPFGLRSATLACQRTTSAIAHIFYSAYQHQCVNYIDDFGGVEASHADALVAFQDLENLFNSLGLESFPEKDCPPSTRMVFLGLIYDTVNMTLEVPVDKLSRTSELIRHWLSSPRATKSDLQSLIGKLSYICALGELTAKKANLMTREHGLDEDKDCGLWEEGIGTGLHAETEEFEFQEVKEIDVKSVIKSLATNKSPGYDKISARVLKDSCESIAPVISSRVDNSFNVAAFPKVWKIAEVIPVPKEENPEVPANNRPISLK</sequence>
<dbReference type="OrthoDB" id="10064489at2759"/>
<dbReference type="EMBL" id="LSMT01000237">
    <property type="protein sequence ID" value="PFX22522.1"/>
    <property type="molecule type" value="Genomic_DNA"/>
</dbReference>
<dbReference type="STRING" id="50429.A0A2B4S1Z7"/>
<evidence type="ECO:0000313" key="3">
    <source>
        <dbReference type="EMBL" id="PFX22522.1"/>
    </source>
</evidence>
<dbReference type="InterPro" id="IPR043128">
    <property type="entry name" value="Rev_trsase/Diguanyl_cyclase"/>
</dbReference>
<dbReference type="Gene3D" id="3.10.10.10">
    <property type="entry name" value="HIV Type 1 Reverse Transcriptase, subunit A, domain 1"/>
    <property type="match status" value="1"/>
</dbReference>
<dbReference type="SUPFAM" id="SSF56672">
    <property type="entry name" value="DNA/RNA polymerases"/>
    <property type="match status" value="1"/>
</dbReference>
<dbReference type="InterPro" id="IPR000477">
    <property type="entry name" value="RT_dom"/>
</dbReference>
<dbReference type="PANTHER" id="PTHR33050:SF7">
    <property type="entry name" value="RIBONUCLEASE H"/>
    <property type="match status" value="1"/>
</dbReference>
<dbReference type="InterPro" id="IPR043502">
    <property type="entry name" value="DNA/RNA_pol_sf"/>
</dbReference>
<dbReference type="AlphaFoldDB" id="A0A2B4S1Z7"/>
<evidence type="ECO:0000256" key="1">
    <source>
        <dbReference type="SAM" id="MobiDB-lite"/>
    </source>
</evidence>
<accession>A0A2B4S1Z7</accession>
<proteinExistence type="predicted"/>
<name>A0A2B4S1Z7_STYPI</name>
<organism evidence="3 4">
    <name type="scientific">Stylophora pistillata</name>
    <name type="common">Smooth cauliflower coral</name>
    <dbReference type="NCBI Taxonomy" id="50429"/>
    <lineage>
        <taxon>Eukaryota</taxon>
        <taxon>Metazoa</taxon>
        <taxon>Cnidaria</taxon>
        <taxon>Anthozoa</taxon>
        <taxon>Hexacorallia</taxon>
        <taxon>Scleractinia</taxon>
        <taxon>Astrocoeniina</taxon>
        <taxon>Pocilloporidae</taxon>
        <taxon>Stylophora</taxon>
    </lineage>
</organism>
<evidence type="ECO:0000259" key="2">
    <source>
        <dbReference type="PROSITE" id="PS50878"/>
    </source>
</evidence>
<protein>
    <recommendedName>
        <fullName evidence="2">Reverse transcriptase domain-containing protein</fullName>
    </recommendedName>
</protein>
<feature type="region of interest" description="Disordered" evidence="1">
    <location>
        <begin position="1"/>
        <end position="57"/>
    </location>
</feature>
<dbReference type="Proteomes" id="UP000225706">
    <property type="component" value="Unassembled WGS sequence"/>
</dbReference>
<gene>
    <name evidence="3" type="ORF">AWC38_SpisGene12963</name>
</gene>
<feature type="domain" description="Reverse transcriptase" evidence="2">
    <location>
        <begin position="227"/>
        <end position="424"/>
    </location>
</feature>
<comment type="caution">
    <text evidence="3">The sequence shown here is derived from an EMBL/GenBank/DDBJ whole genome shotgun (WGS) entry which is preliminary data.</text>
</comment>
<dbReference type="InterPro" id="IPR052055">
    <property type="entry name" value="Hepadnavirus_pol/RT"/>
</dbReference>
<reference evidence="4" key="1">
    <citation type="journal article" date="2017" name="bioRxiv">
        <title>Comparative analysis of the genomes of Stylophora pistillata and Acropora digitifera provides evidence for extensive differences between species of corals.</title>
        <authorList>
            <person name="Voolstra C.R."/>
            <person name="Li Y."/>
            <person name="Liew Y.J."/>
            <person name="Baumgarten S."/>
            <person name="Zoccola D."/>
            <person name="Flot J.-F."/>
            <person name="Tambutte S."/>
            <person name="Allemand D."/>
            <person name="Aranda M."/>
        </authorList>
    </citation>
    <scope>NUCLEOTIDE SEQUENCE [LARGE SCALE GENOMIC DNA]</scope>
</reference>